<protein>
    <submittedName>
        <fullName evidence="1">Uncharacterized protein</fullName>
    </submittedName>
</protein>
<dbReference type="AlphaFoldDB" id="A0A016WYT0"/>
<organism evidence="1 2">
    <name type="scientific">Ancylostoma ceylanicum</name>
    <dbReference type="NCBI Taxonomy" id="53326"/>
    <lineage>
        <taxon>Eukaryota</taxon>
        <taxon>Metazoa</taxon>
        <taxon>Ecdysozoa</taxon>
        <taxon>Nematoda</taxon>
        <taxon>Chromadorea</taxon>
        <taxon>Rhabditida</taxon>
        <taxon>Rhabditina</taxon>
        <taxon>Rhabditomorpha</taxon>
        <taxon>Strongyloidea</taxon>
        <taxon>Ancylostomatidae</taxon>
        <taxon>Ancylostomatinae</taxon>
        <taxon>Ancylostoma</taxon>
    </lineage>
</organism>
<accession>A0A016WYT0</accession>
<gene>
    <name evidence="1" type="primary">Acey_s0449.g1671</name>
    <name evidence="1" type="ORF">Y032_0449g1671</name>
</gene>
<dbReference type="EMBL" id="JARK01000049">
    <property type="protein sequence ID" value="EYC44815.1"/>
    <property type="molecule type" value="Genomic_DNA"/>
</dbReference>
<proteinExistence type="predicted"/>
<name>A0A016WYT0_9BILA</name>
<reference evidence="2" key="1">
    <citation type="journal article" date="2015" name="Nat. Genet.">
        <title>The genome and transcriptome of the zoonotic hookworm Ancylostoma ceylanicum identify infection-specific gene families.</title>
        <authorList>
            <person name="Schwarz E.M."/>
            <person name="Hu Y."/>
            <person name="Antoshechkin I."/>
            <person name="Miller M.M."/>
            <person name="Sternberg P.W."/>
            <person name="Aroian R.V."/>
        </authorList>
    </citation>
    <scope>NUCLEOTIDE SEQUENCE</scope>
    <source>
        <strain evidence="2">HY135</strain>
    </source>
</reference>
<keyword evidence="2" id="KW-1185">Reference proteome</keyword>
<dbReference type="Proteomes" id="UP000024635">
    <property type="component" value="Unassembled WGS sequence"/>
</dbReference>
<dbReference type="OrthoDB" id="5917548at2759"/>
<comment type="caution">
    <text evidence="1">The sequence shown here is derived from an EMBL/GenBank/DDBJ whole genome shotgun (WGS) entry which is preliminary data.</text>
</comment>
<evidence type="ECO:0000313" key="1">
    <source>
        <dbReference type="EMBL" id="EYC44815.1"/>
    </source>
</evidence>
<evidence type="ECO:0000313" key="2">
    <source>
        <dbReference type="Proteomes" id="UP000024635"/>
    </source>
</evidence>
<sequence length="112" mass="12938">MGSQNAPIRAAWSRPYLRRDDVHPKTSQVTNMLEGGVAMLGCDWLTTKWAPPIVISSDWLIQHLWNFHENSSKQKLFQRKRKKPSPCSVFKFVSVVQVYSPSMEPPIRNWKG</sequence>